<comment type="subcellular location">
    <subcellularLocation>
        <location evidence="2">Membrane</location>
        <topology evidence="2">Multi-pass membrane protein</topology>
    </subcellularLocation>
</comment>
<dbReference type="Gene3D" id="2.30.42.10">
    <property type="match status" value="1"/>
</dbReference>
<dbReference type="Pfam" id="PF02163">
    <property type="entry name" value="Peptidase_M50"/>
    <property type="match status" value="1"/>
</dbReference>
<evidence type="ECO:0000256" key="4">
    <source>
        <dbReference type="ARBA" id="ARBA00022670"/>
    </source>
</evidence>
<dbReference type="Proteomes" id="UP000177419">
    <property type="component" value="Unassembled WGS sequence"/>
</dbReference>
<dbReference type="PANTHER" id="PTHR42837">
    <property type="entry name" value="REGULATOR OF SIGMA-E PROTEASE RSEP"/>
    <property type="match status" value="1"/>
</dbReference>
<keyword evidence="10 11" id="KW-0472">Membrane</keyword>
<dbReference type="AlphaFoldDB" id="A0A1F8EY93"/>
<keyword evidence="7" id="KW-0862">Zinc</keyword>
<feature type="transmembrane region" description="Helical" evidence="11">
    <location>
        <begin position="6"/>
        <end position="25"/>
    </location>
</feature>
<evidence type="ECO:0000256" key="1">
    <source>
        <dbReference type="ARBA" id="ARBA00001947"/>
    </source>
</evidence>
<keyword evidence="8 11" id="KW-1133">Transmembrane helix</keyword>
<name>A0A1F8EY93_9BACT</name>
<evidence type="ECO:0000256" key="11">
    <source>
        <dbReference type="SAM" id="Phobius"/>
    </source>
</evidence>
<keyword evidence="6" id="KW-0378">Hydrolase</keyword>
<comment type="similarity">
    <text evidence="3">Belongs to the peptidase M50B family.</text>
</comment>
<evidence type="ECO:0000256" key="8">
    <source>
        <dbReference type="ARBA" id="ARBA00022989"/>
    </source>
</evidence>
<keyword evidence="4" id="KW-0645">Protease</keyword>
<feature type="transmembrane region" description="Helical" evidence="11">
    <location>
        <begin position="90"/>
        <end position="110"/>
    </location>
</feature>
<dbReference type="InterPro" id="IPR036034">
    <property type="entry name" value="PDZ_sf"/>
</dbReference>
<evidence type="ECO:0000256" key="5">
    <source>
        <dbReference type="ARBA" id="ARBA00022692"/>
    </source>
</evidence>
<feature type="transmembrane region" description="Helical" evidence="11">
    <location>
        <begin position="336"/>
        <end position="354"/>
    </location>
</feature>
<evidence type="ECO:0000256" key="10">
    <source>
        <dbReference type="ARBA" id="ARBA00023136"/>
    </source>
</evidence>
<comment type="caution">
    <text evidence="13">The sequence shown here is derived from an EMBL/GenBank/DDBJ whole genome shotgun (WGS) entry which is preliminary data.</text>
</comment>
<feature type="transmembrane region" description="Helical" evidence="11">
    <location>
        <begin position="288"/>
        <end position="308"/>
    </location>
</feature>
<keyword evidence="5 11" id="KW-0812">Transmembrane</keyword>
<sequence length="361" mass="39038">MITAVIFIIVISILIFVHEFGHFLFAKRAGMRVEEFGFGFPPRLFGIKKGGTVYSINLIPFGGFVKILGEGGERADDPESFAAKPIRSRLAVVVAGVTMNFLLAAVLLMFGNFLGLRIGLIDGLFAADKVSDKKIQIIQIAQNSPAQKADLRLLDEITGFKKDGAAGPFSSVKEVQDFVSASAGGRAVLLLKRGGQILEKEIEPRANPPEGEGALGISLAMTGVVSYPWYESVWRGIYDAVILTLNTALGYWSLIKNLLFNGKLMADVSGPLGIASLTGQAARIGFNYLLQFVAMISVNLAVLNLIPFPALDGGRALFLILEKIKGTALNRKIENMANAIGFTLLIALMIYVTIKDIIRFL</sequence>
<organism evidence="13 14">
    <name type="scientific">Candidatus Yanofskybacteria bacterium RIFCSPHIGHO2_01_FULL_44_22</name>
    <dbReference type="NCBI Taxonomy" id="1802669"/>
    <lineage>
        <taxon>Bacteria</taxon>
        <taxon>Candidatus Yanofskyibacteriota</taxon>
    </lineage>
</organism>
<dbReference type="InterPro" id="IPR008915">
    <property type="entry name" value="Peptidase_M50"/>
</dbReference>
<evidence type="ECO:0000256" key="7">
    <source>
        <dbReference type="ARBA" id="ARBA00022833"/>
    </source>
</evidence>
<evidence type="ECO:0000313" key="13">
    <source>
        <dbReference type="EMBL" id="OGN04986.1"/>
    </source>
</evidence>
<dbReference type="SUPFAM" id="SSF50156">
    <property type="entry name" value="PDZ domain-like"/>
    <property type="match status" value="1"/>
</dbReference>
<comment type="cofactor">
    <cofactor evidence="1">
        <name>Zn(2+)</name>
        <dbReference type="ChEBI" id="CHEBI:29105"/>
    </cofactor>
</comment>
<dbReference type="GO" id="GO:0004222">
    <property type="term" value="F:metalloendopeptidase activity"/>
    <property type="evidence" value="ECO:0007669"/>
    <property type="project" value="InterPro"/>
</dbReference>
<evidence type="ECO:0000256" key="6">
    <source>
        <dbReference type="ARBA" id="ARBA00022801"/>
    </source>
</evidence>
<dbReference type="InterPro" id="IPR004387">
    <property type="entry name" value="Pept_M50_Zn"/>
</dbReference>
<evidence type="ECO:0000256" key="3">
    <source>
        <dbReference type="ARBA" id="ARBA00007931"/>
    </source>
</evidence>
<dbReference type="STRING" id="1802669.A2746_01370"/>
<feature type="domain" description="Peptidase M50" evidence="12">
    <location>
        <begin position="7"/>
        <end position="348"/>
    </location>
</feature>
<gene>
    <name evidence="13" type="ORF">A2746_01370</name>
</gene>
<dbReference type="CDD" id="cd06163">
    <property type="entry name" value="S2P-M50_PDZ_RseP-like"/>
    <property type="match status" value="1"/>
</dbReference>
<proteinExistence type="inferred from homology"/>
<dbReference type="EMBL" id="MGJJ01000019">
    <property type="protein sequence ID" value="OGN04986.1"/>
    <property type="molecule type" value="Genomic_DNA"/>
</dbReference>
<reference evidence="13 14" key="1">
    <citation type="journal article" date="2016" name="Nat. Commun.">
        <title>Thousands of microbial genomes shed light on interconnected biogeochemical processes in an aquifer system.</title>
        <authorList>
            <person name="Anantharaman K."/>
            <person name="Brown C.T."/>
            <person name="Hug L.A."/>
            <person name="Sharon I."/>
            <person name="Castelle C.J."/>
            <person name="Probst A.J."/>
            <person name="Thomas B.C."/>
            <person name="Singh A."/>
            <person name="Wilkins M.J."/>
            <person name="Karaoz U."/>
            <person name="Brodie E.L."/>
            <person name="Williams K.H."/>
            <person name="Hubbard S.S."/>
            <person name="Banfield J.F."/>
        </authorList>
    </citation>
    <scope>NUCLEOTIDE SEQUENCE [LARGE SCALE GENOMIC DNA]</scope>
</reference>
<dbReference type="GO" id="GO:0016020">
    <property type="term" value="C:membrane"/>
    <property type="evidence" value="ECO:0007669"/>
    <property type="project" value="UniProtKB-SubCell"/>
</dbReference>
<evidence type="ECO:0000256" key="9">
    <source>
        <dbReference type="ARBA" id="ARBA00023049"/>
    </source>
</evidence>
<accession>A0A1F8EY93</accession>
<protein>
    <recommendedName>
        <fullName evidence="12">Peptidase M50 domain-containing protein</fullName>
    </recommendedName>
</protein>
<evidence type="ECO:0000313" key="14">
    <source>
        <dbReference type="Proteomes" id="UP000177419"/>
    </source>
</evidence>
<keyword evidence="9" id="KW-0482">Metalloprotease</keyword>
<evidence type="ECO:0000259" key="12">
    <source>
        <dbReference type="Pfam" id="PF02163"/>
    </source>
</evidence>
<dbReference type="GO" id="GO:0006508">
    <property type="term" value="P:proteolysis"/>
    <property type="evidence" value="ECO:0007669"/>
    <property type="project" value="UniProtKB-KW"/>
</dbReference>
<feature type="transmembrane region" description="Helical" evidence="11">
    <location>
        <begin position="236"/>
        <end position="255"/>
    </location>
</feature>
<evidence type="ECO:0000256" key="2">
    <source>
        <dbReference type="ARBA" id="ARBA00004141"/>
    </source>
</evidence>
<dbReference type="PANTHER" id="PTHR42837:SF2">
    <property type="entry name" value="MEMBRANE METALLOPROTEASE ARASP2, CHLOROPLASTIC-RELATED"/>
    <property type="match status" value="1"/>
</dbReference>